<evidence type="ECO:0000259" key="1">
    <source>
        <dbReference type="PROSITE" id="PS50404"/>
    </source>
</evidence>
<evidence type="ECO:0000313" key="3">
    <source>
        <dbReference type="Proteomes" id="UP001437256"/>
    </source>
</evidence>
<evidence type="ECO:0000313" key="2">
    <source>
        <dbReference type="EMBL" id="KAL0066709.1"/>
    </source>
</evidence>
<gene>
    <name evidence="2" type="ORF">AAF712_006314</name>
</gene>
<dbReference type="InterPro" id="IPR004045">
    <property type="entry name" value="Glutathione_S-Trfase_N"/>
</dbReference>
<dbReference type="Gene3D" id="1.20.1050.10">
    <property type="match status" value="1"/>
</dbReference>
<dbReference type="SUPFAM" id="SSF52833">
    <property type="entry name" value="Thioredoxin-like"/>
    <property type="match status" value="1"/>
</dbReference>
<dbReference type="InterPro" id="IPR054416">
    <property type="entry name" value="GST_UstS-like_C"/>
</dbReference>
<protein>
    <recommendedName>
        <fullName evidence="1">GST N-terminal domain-containing protein</fullName>
    </recommendedName>
</protein>
<dbReference type="Gene3D" id="3.40.30.10">
    <property type="entry name" value="Glutaredoxin"/>
    <property type="match status" value="1"/>
</dbReference>
<dbReference type="PANTHER" id="PTHR42673:SF4">
    <property type="entry name" value="MALEYLACETOACETATE ISOMERASE"/>
    <property type="match status" value="1"/>
</dbReference>
<reference evidence="2 3" key="1">
    <citation type="submission" date="2024-05" db="EMBL/GenBank/DDBJ databases">
        <title>A draft genome resource for the thread blight pathogen Marasmius tenuissimus strain MS-2.</title>
        <authorList>
            <person name="Yulfo-Soto G.E."/>
            <person name="Baruah I.K."/>
            <person name="Amoako-Attah I."/>
            <person name="Bukari Y."/>
            <person name="Meinhardt L.W."/>
            <person name="Bailey B.A."/>
            <person name="Cohen S.P."/>
        </authorList>
    </citation>
    <scope>NUCLEOTIDE SEQUENCE [LARGE SCALE GENOMIC DNA]</scope>
    <source>
        <strain evidence="2 3">MS-2</strain>
    </source>
</reference>
<dbReference type="InterPro" id="IPR036249">
    <property type="entry name" value="Thioredoxin-like_sf"/>
</dbReference>
<sequence length="247" mass="27462">MITLYDFGPSIDKSMGMSPFVRSIRFALNYKGIPYTSIEVNLSELESTAKSIGAAPTMNYIDGSAKYTVPMIQDSTTGRVVSDSFKIAEYLDETYPDTPRVIPAGTRMLQSTFCSSVFLNLQPLMPIIQPVAVAKFLPPEVAESYKKLFGEEALKLTLSAEEQAEIWTKVVQWFRLMAQGYGDRASDDSPFVMGGEKPTFADMFTAGLLWWIKLAFEDTQAWKDIVAMGDGKIGRLLEETLVICAKK</sequence>
<dbReference type="EMBL" id="JBBXMP010000033">
    <property type="protein sequence ID" value="KAL0066709.1"/>
    <property type="molecule type" value="Genomic_DNA"/>
</dbReference>
<feature type="domain" description="GST N-terminal" evidence="1">
    <location>
        <begin position="8"/>
        <end position="99"/>
    </location>
</feature>
<dbReference type="PROSITE" id="PS50404">
    <property type="entry name" value="GST_NTER"/>
    <property type="match status" value="1"/>
</dbReference>
<organism evidence="2 3">
    <name type="scientific">Marasmius tenuissimus</name>
    <dbReference type="NCBI Taxonomy" id="585030"/>
    <lineage>
        <taxon>Eukaryota</taxon>
        <taxon>Fungi</taxon>
        <taxon>Dikarya</taxon>
        <taxon>Basidiomycota</taxon>
        <taxon>Agaricomycotina</taxon>
        <taxon>Agaricomycetes</taxon>
        <taxon>Agaricomycetidae</taxon>
        <taxon>Agaricales</taxon>
        <taxon>Marasmiineae</taxon>
        <taxon>Marasmiaceae</taxon>
        <taxon>Marasmius</taxon>
    </lineage>
</organism>
<dbReference type="Pfam" id="PF13409">
    <property type="entry name" value="GST_N_2"/>
    <property type="match status" value="1"/>
</dbReference>
<accession>A0ABR2ZZZ7</accession>
<proteinExistence type="predicted"/>
<dbReference type="Proteomes" id="UP001437256">
    <property type="component" value="Unassembled WGS sequence"/>
</dbReference>
<name>A0ABR2ZZZ7_9AGAR</name>
<keyword evidence="3" id="KW-1185">Reference proteome</keyword>
<comment type="caution">
    <text evidence="2">The sequence shown here is derived from an EMBL/GenBank/DDBJ whole genome shotgun (WGS) entry which is preliminary data.</text>
</comment>
<dbReference type="Pfam" id="PF22041">
    <property type="entry name" value="GST_C_7"/>
    <property type="match status" value="1"/>
</dbReference>
<dbReference type="PANTHER" id="PTHR42673">
    <property type="entry name" value="MALEYLACETOACETATE ISOMERASE"/>
    <property type="match status" value="1"/>
</dbReference>